<sequence>MGAKMKALLLFCLASSTFHLNMFPVVNGELIHGQIEENTASQYGKDLEVRGDELDLGNLEQAKEEDPTSGDVLKPRDCWIATVDDGEENRTPSPSLPLYTEERSLPDGKCGRGDVSEEKTEDGDQLFEDATEDQCVTSAKGRLDGDVSEGLLESAFDSDVVMIEIDDQQEAMTQEIDGAPESITFEQEDSGLENLKEEALTDPISDATSLSSHPFSIAGRIEDDRTCLITKTCRNGNIERVEFCSGQKGKKRPEAQEENDKEDSKQVDGQPVHYEL</sequence>
<comment type="caution">
    <text evidence="3">The sequence shown here is derived from an EMBL/GenBank/DDBJ whole genome shotgun (WGS) entry which is preliminary data.</text>
</comment>
<organism evidence="3 4">
    <name type="scientific">Steinernema hermaphroditum</name>
    <dbReference type="NCBI Taxonomy" id="289476"/>
    <lineage>
        <taxon>Eukaryota</taxon>
        <taxon>Metazoa</taxon>
        <taxon>Ecdysozoa</taxon>
        <taxon>Nematoda</taxon>
        <taxon>Chromadorea</taxon>
        <taxon>Rhabditida</taxon>
        <taxon>Tylenchina</taxon>
        <taxon>Panagrolaimomorpha</taxon>
        <taxon>Strongyloidoidea</taxon>
        <taxon>Steinernematidae</taxon>
        <taxon>Steinernema</taxon>
    </lineage>
</organism>
<evidence type="ECO:0000313" key="3">
    <source>
        <dbReference type="EMBL" id="KAK0422743.1"/>
    </source>
</evidence>
<feature type="region of interest" description="Disordered" evidence="1">
    <location>
        <begin position="83"/>
        <end position="123"/>
    </location>
</feature>
<feature type="compositionally biased region" description="Basic and acidic residues" evidence="1">
    <location>
        <begin position="100"/>
        <end position="118"/>
    </location>
</feature>
<name>A0AA39IGC3_9BILA</name>
<feature type="chain" id="PRO_5041334972" evidence="2">
    <location>
        <begin position="29"/>
        <end position="276"/>
    </location>
</feature>
<dbReference type="EMBL" id="JAUCMV010000001">
    <property type="protein sequence ID" value="KAK0422743.1"/>
    <property type="molecule type" value="Genomic_DNA"/>
</dbReference>
<reference evidence="3" key="1">
    <citation type="submission" date="2023-06" db="EMBL/GenBank/DDBJ databases">
        <title>Genomic analysis of the entomopathogenic nematode Steinernema hermaphroditum.</title>
        <authorList>
            <person name="Schwarz E.M."/>
            <person name="Heppert J.K."/>
            <person name="Baniya A."/>
            <person name="Schwartz H.T."/>
            <person name="Tan C.-H."/>
            <person name="Antoshechkin I."/>
            <person name="Sternberg P.W."/>
            <person name="Goodrich-Blair H."/>
            <person name="Dillman A.R."/>
        </authorList>
    </citation>
    <scope>NUCLEOTIDE SEQUENCE</scope>
    <source>
        <strain evidence="3">PS9179</strain>
        <tissue evidence="3">Whole animal</tissue>
    </source>
</reference>
<evidence type="ECO:0000256" key="1">
    <source>
        <dbReference type="SAM" id="MobiDB-lite"/>
    </source>
</evidence>
<evidence type="ECO:0000256" key="2">
    <source>
        <dbReference type="SAM" id="SignalP"/>
    </source>
</evidence>
<feature type="region of interest" description="Disordered" evidence="1">
    <location>
        <begin position="245"/>
        <end position="276"/>
    </location>
</feature>
<protein>
    <submittedName>
        <fullName evidence="3">Uncharacterized protein</fullName>
    </submittedName>
</protein>
<gene>
    <name evidence="3" type="ORF">QR680_007756</name>
</gene>
<feature type="signal peptide" evidence="2">
    <location>
        <begin position="1"/>
        <end position="28"/>
    </location>
</feature>
<evidence type="ECO:0000313" key="4">
    <source>
        <dbReference type="Proteomes" id="UP001175271"/>
    </source>
</evidence>
<proteinExistence type="predicted"/>
<dbReference type="Proteomes" id="UP001175271">
    <property type="component" value="Unassembled WGS sequence"/>
</dbReference>
<keyword evidence="2" id="KW-0732">Signal</keyword>
<dbReference type="AlphaFoldDB" id="A0AA39IGC3"/>
<keyword evidence="4" id="KW-1185">Reference proteome</keyword>
<accession>A0AA39IGC3</accession>